<feature type="transmembrane region" description="Helical" evidence="10">
    <location>
        <begin position="232"/>
        <end position="248"/>
    </location>
</feature>
<dbReference type="GO" id="GO:0006508">
    <property type="term" value="P:proteolysis"/>
    <property type="evidence" value="ECO:0007669"/>
    <property type="project" value="UniProtKB-KW"/>
</dbReference>
<keyword evidence="15" id="KW-1185">Reference proteome</keyword>
<evidence type="ECO:0000313" key="13">
    <source>
        <dbReference type="EMBL" id="PNR32964.1"/>
    </source>
</evidence>
<name>A0A2K1IUL3_PHYPA</name>
<evidence type="ECO:0000256" key="11">
    <source>
        <dbReference type="SAM" id="MobiDB-lite"/>
    </source>
</evidence>
<dbReference type="EC" id="3.4.21.105" evidence="10"/>
<evidence type="ECO:0000256" key="4">
    <source>
        <dbReference type="ARBA" id="ARBA00022670"/>
    </source>
</evidence>
<feature type="region of interest" description="Disordered" evidence="11">
    <location>
        <begin position="1"/>
        <end position="50"/>
    </location>
</feature>
<keyword evidence="7 10" id="KW-0720">Serine protease</keyword>
<evidence type="ECO:0000256" key="3">
    <source>
        <dbReference type="ARBA" id="ARBA00009045"/>
    </source>
</evidence>
<comment type="catalytic activity">
    <reaction evidence="1 10">
        <text>Cleaves type-1 transmembrane domains using a catalytic dyad composed of serine and histidine that are contributed by different transmembrane domains.</text>
        <dbReference type="EC" id="3.4.21.105"/>
    </reaction>
</comment>
<dbReference type="OMA" id="CTATYCK"/>
<dbReference type="GO" id="GO:0016020">
    <property type="term" value="C:membrane"/>
    <property type="evidence" value="ECO:0007669"/>
    <property type="project" value="UniProtKB-SubCell"/>
</dbReference>
<organism evidence="13">
    <name type="scientific">Physcomitrium patens</name>
    <name type="common">Spreading-leaved earth moss</name>
    <name type="synonym">Physcomitrella patens</name>
    <dbReference type="NCBI Taxonomy" id="3218"/>
    <lineage>
        <taxon>Eukaryota</taxon>
        <taxon>Viridiplantae</taxon>
        <taxon>Streptophyta</taxon>
        <taxon>Embryophyta</taxon>
        <taxon>Bryophyta</taxon>
        <taxon>Bryophytina</taxon>
        <taxon>Bryopsida</taxon>
        <taxon>Funariidae</taxon>
        <taxon>Funariales</taxon>
        <taxon>Funariaceae</taxon>
        <taxon>Physcomitrium</taxon>
    </lineage>
</organism>
<evidence type="ECO:0000256" key="7">
    <source>
        <dbReference type="ARBA" id="ARBA00022825"/>
    </source>
</evidence>
<accession>A0A2K1IUL3</accession>
<dbReference type="STRING" id="3218.A0A2K1IUL3"/>
<feature type="transmembrane region" description="Helical" evidence="10">
    <location>
        <begin position="199"/>
        <end position="220"/>
    </location>
</feature>
<keyword evidence="6 10" id="KW-0378">Hydrolase</keyword>
<proteinExistence type="inferred from homology"/>
<dbReference type="Pfam" id="PF01694">
    <property type="entry name" value="Rhomboid"/>
    <property type="match status" value="1"/>
</dbReference>
<dbReference type="InterPro" id="IPR022764">
    <property type="entry name" value="Peptidase_S54_rhomboid_dom"/>
</dbReference>
<feature type="transmembrane region" description="Helical" evidence="10">
    <location>
        <begin position="169"/>
        <end position="187"/>
    </location>
</feature>
<evidence type="ECO:0000256" key="10">
    <source>
        <dbReference type="RuleBase" id="RU362115"/>
    </source>
</evidence>
<evidence type="ECO:0000256" key="5">
    <source>
        <dbReference type="ARBA" id="ARBA00022692"/>
    </source>
</evidence>
<dbReference type="GeneID" id="112272982"/>
<comment type="function">
    <text evidence="10">Serine protease involved in intramembrane proteolysis.</text>
</comment>
<feature type="transmembrane region" description="Helical" evidence="10">
    <location>
        <begin position="254"/>
        <end position="272"/>
    </location>
</feature>
<dbReference type="Gramene" id="Pp3c20_8630V3.1">
    <property type="protein sequence ID" value="PAC:32947299.CDS.1"/>
    <property type="gene ID" value="Pp3c20_8630"/>
</dbReference>
<protein>
    <recommendedName>
        <fullName evidence="10">RHOMBOID-like protein</fullName>
        <ecNumber evidence="10">3.4.21.105</ecNumber>
    </recommendedName>
</protein>
<dbReference type="InterPro" id="IPR035952">
    <property type="entry name" value="Rhomboid-like_sf"/>
</dbReference>
<reference evidence="14" key="3">
    <citation type="submission" date="2020-12" db="UniProtKB">
        <authorList>
            <consortium name="EnsemblPlants"/>
        </authorList>
    </citation>
    <scope>IDENTIFICATION</scope>
</reference>
<evidence type="ECO:0000313" key="15">
    <source>
        <dbReference type="Proteomes" id="UP000006727"/>
    </source>
</evidence>
<evidence type="ECO:0000256" key="1">
    <source>
        <dbReference type="ARBA" id="ARBA00000156"/>
    </source>
</evidence>
<keyword evidence="8 10" id="KW-1133">Transmembrane helix</keyword>
<keyword evidence="5 10" id="KW-0812">Transmembrane</keyword>
<dbReference type="PANTHER" id="PTHR22936:SF69">
    <property type="entry name" value="RHOMBOID-LIKE PROTEIN"/>
    <property type="match status" value="1"/>
</dbReference>
<keyword evidence="4 10" id="KW-0645">Protease</keyword>
<evidence type="ECO:0000256" key="8">
    <source>
        <dbReference type="ARBA" id="ARBA00022989"/>
    </source>
</evidence>
<keyword evidence="9 10" id="KW-0472">Membrane</keyword>
<dbReference type="KEGG" id="ppp:112272982"/>
<feature type="transmembrane region" description="Helical" evidence="10">
    <location>
        <begin position="314"/>
        <end position="333"/>
    </location>
</feature>
<evidence type="ECO:0000256" key="9">
    <source>
        <dbReference type="ARBA" id="ARBA00023136"/>
    </source>
</evidence>
<feature type="transmembrane region" description="Helical" evidence="10">
    <location>
        <begin position="59"/>
        <end position="81"/>
    </location>
</feature>
<dbReference type="PaxDb" id="3218-PP1S9_388V6.2"/>
<evidence type="ECO:0000259" key="12">
    <source>
        <dbReference type="Pfam" id="PF01694"/>
    </source>
</evidence>
<feature type="compositionally biased region" description="Basic and acidic residues" evidence="11">
    <location>
        <begin position="16"/>
        <end position="39"/>
    </location>
</feature>
<feature type="transmembrane region" description="Helical" evidence="10">
    <location>
        <begin position="140"/>
        <end position="162"/>
    </location>
</feature>
<dbReference type="PANTHER" id="PTHR22936">
    <property type="entry name" value="RHOMBOID-RELATED"/>
    <property type="match status" value="1"/>
</dbReference>
<dbReference type="RefSeq" id="XP_024357010.1">
    <property type="nucleotide sequence ID" value="XM_024501242.2"/>
</dbReference>
<reference evidence="13 15" key="2">
    <citation type="journal article" date="2018" name="Plant J.">
        <title>The Physcomitrella patens chromosome-scale assembly reveals moss genome structure and evolution.</title>
        <authorList>
            <person name="Lang D."/>
            <person name="Ullrich K.K."/>
            <person name="Murat F."/>
            <person name="Fuchs J."/>
            <person name="Jenkins J."/>
            <person name="Haas F.B."/>
            <person name="Piednoel M."/>
            <person name="Gundlach H."/>
            <person name="Van Bel M."/>
            <person name="Meyberg R."/>
            <person name="Vives C."/>
            <person name="Morata J."/>
            <person name="Symeonidi A."/>
            <person name="Hiss M."/>
            <person name="Muchero W."/>
            <person name="Kamisugi Y."/>
            <person name="Saleh O."/>
            <person name="Blanc G."/>
            <person name="Decker E.L."/>
            <person name="van Gessel N."/>
            <person name="Grimwood J."/>
            <person name="Hayes R.D."/>
            <person name="Graham S.W."/>
            <person name="Gunter L.E."/>
            <person name="McDaniel S.F."/>
            <person name="Hoernstein S.N.W."/>
            <person name="Larsson A."/>
            <person name="Li F.W."/>
            <person name="Perroud P.F."/>
            <person name="Phillips J."/>
            <person name="Ranjan P."/>
            <person name="Rokshar D.S."/>
            <person name="Rothfels C.J."/>
            <person name="Schneider L."/>
            <person name="Shu S."/>
            <person name="Stevenson D.W."/>
            <person name="Thummler F."/>
            <person name="Tillich M."/>
            <person name="Villarreal Aguilar J.C."/>
            <person name="Widiez T."/>
            <person name="Wong G.K."/>
            <person name="Wymore A."/>
            <person name="Zhang Y."/>
            <person name="Zimmer A.D."/>
            <person name="Quatrano R.S."/>
            <person name="Mayer K.F.X."/>
            <person name="Goodstein D."/>
            <person name="Casacuberta J.M."/>
            <person name="Vandepoele K."/>
            <person name="Reski R."/>
            <person name="Cuming A.C."/>
            <person name="Tuskan G.A."/>
            <person name="Maumus F."/>
            <person name="Salse J."/>
            <person name="Schmutz J."/>
            <person name="Rensing S.A."/>
        </authorList>
    </citation>
    <scope>NUCLEOTIDE SEQUENCE [LARGE SCALE GENOMIC DNA]</scope>
    <source>
        <strain evidence="14 15">cv. Gransden 2004</strain>
    </source>
</reference>
<evidence type="ECO:0000256" key="2">
    <source>
        <dbReference type="ARBA" id="ARBA00004141"/>
    </source>
</evidence>
<dbReference type="EnsemblPlants" id="Pp3c20_8630V3.2">
    <property type="protein sequence ID" value="PAC:32947300.CDS.1"/>
    <property type="gene ID" value="Pp3c20_8630"/>
</dbReference>
<dbReference type="Gramene" id="Pp3c20_8630V3.2">
    <property type="protein sequence ID" value="PAC:32947300.CDS.1"/>
    <property type="gene ID" value="Pp3c20_8630"/>
</dbReference>
<comment type="subcellular location">
    <subcellularLocation>
        <location evidence="2 10">Membrane</location>
        <topology evidence="2 10">Multi-pass membrane protein</topology>
    </subcellularLocation>
</comment>
<dbReference type="RefSeq" id="XP_024357009.1">
    <property type="nucleotide sequence ID" value="XM_024501241.2"/>
</dbReference>
<dbReference type="OrthoDB" id="418595at2759"/>
<dbReference type="Gene3D" id="1.20.1540.10">
    <property type="entry name" value="Rhomboid-like"/>
    <property type="match status" value="1"/>
</dbReference>
<dbReference type="EnsemblPlants" id="Pp3c20_8630V3.1">
    <property type="protein sequence ID" value="PAC:32947299.CDS.1"/>
    <property type="gene ID" value="Pp3c20_8630"/>
</dbReference>
<reference evidence="13 15" key="1">
    <citation type="journal article" date="2008" name="Science">
        <title>The Physcomitrella genome reveals evolutionary insights into the conquest of land by plants.</title>
        <authorList>
            <person name="Rensing S."/>
            <person name="Lang D."/>
            <person name="Zimmer A."/>
            <person name="Terry A."/>
            <person name="Salamov A."/>
            <person name="Shapiro H."/>
            <person name="Nishiyama T."/>
            <person name="Perroud P.-F."/>
            <person name="Lindquist E."/>
            <person name="Kamisugi Y."/>
            <person name="Tanahashi T."/>
            <person name="Sakakibara K."/>
            <person name="Fujita T."/>
            <person name="Oishi K."/>
            <person name="Shin-I T."/>
            <person name="Kuroki Y."/>
            <person name="Toyoda A."/>
            <person name="Suzuki Y."/>
            <person name="Hashimoto A."/>
            <person name="Yamaguchi K."/>
            <person name="Sugano A."/>
            <person name="Kohara Y."/>
            <person name="Fujiyama A."/>
            <person name="Anterola A."/>
            <person name="Aoki S."/>
            <person name="Ashton N."/>
            <person name="Barbazuk W.B."/>
            <person name="Barker E."/>
            <person name="Bennetzen J."/>
            <person name="Bezanilla M."/>
            <person name="Blankenship R."/>
            <person name="Cho S.H."/>
            <person name="Dutcher S."/>
            <person name="Estelle M."/>
            <person name="Fawcett J.A."/>
            <person name="Gundlach H."/>
            <person name="Hanada K."/>
            <person name="Heyl A."/>
            <person name="Hicks K.A."/>
            <person name="Hugh J."/>
            <person name="Lohr M."/>
            <person name="Mayer K."/>
            <person name="Melkozernov A."/>
            <person name="Murata T."/>
            <person name="Nelson D."/>
            <person name="Pils B."/>
            <person name="Prigge M."/>
            <person name="Reiss B."/>
            <person name="Renner T."/>
            <person name="Rombauts S."/>
            <person name="Rushton P."/>
            <person name="Sanderfoot A."/>
            <person name="Schween G."/>
            <person name="Shiu S.-H."/>
            <person name="Stueber K."/>
            <person name="Theodoulou F.L."/>
            <person name="Tu H."/>
            <person name="Van de Peer Y."/>
            <person name="Verrier P.J."/>
            <person name="Waters E."/>
            <person name="Wood A."/>
            <person name="Yang L."/>
            <person name="Cove D."/>
            <person name="Cuming A."/>
            <person name="Hasebe M."/>
            <person name="Lucas S."/>
            <person name="Mishler D.B."/>
            <person name="Reski R."/>
            <person name="Grigoriev I."/>
            <person name="Quatrano R.S."/>
            <person name="Boore J.L."/>
        </authorList>
    </citation>
    <scope>NUCLEOTIDE SEQUENCE [LARGE SCALE GENOMIC DNA]</scope>
    <source>
        <strain evidence="14 15">cv. Gransden 2004</strain>
    </source>
</reference>
<comment type="similarity">
    <text evidence="3 10">Belongs to the peptidase S54 family.</text>
</comment>
<evidence type="ECO:0000313" key="14">
    <source>
        <dbReference type="EnsemblPlants" id="PAC:32947299.CDS.1"/>
    </source>
</evidence>
<dbReference type="EMBL" id="ABEU02000020">
    <property type="protein sequence ID" value="PNR32964.1"/>
    <property type="molecule type" value="Genomic_DNA"/>
</dbReference>
<evidence type="ECO:0000256" key="6">
    <source>
        <dbReference type="ARBA" id="ARBA00022801"/>
    </source>
</evidence>
<dbReference type="SUPFAM" id="SSF144091">
    <property type="entry name" value="Rhomboid-like"/>
    <property type="match status" value="1"/>
</dbReference>
<dbReference type="InterPro" id="IPR002610">
    <property type="entry name" value="Peptidase_S54_rhomboid-like"/>
</dbReference>
<dbReference type="AlphaFoldDB" id="A0A2K1IUL3"/>
<gene>
    <name evidence="14" type="primary">LOC112272982</name>
    <name evidence="13" type="ORF">PHYPA_024907</name>
</gene>
<dbReference type="GO" id="GO:0004252">
    <property type="term" value="F:serine-type endopeptidase activity"/>
    <property type="evidence" value="ECO:0007669"/>
    <property type="project" value="InterPro"/>
</dbReference>
<sequence>MDKVPGSGRSTASPRDGARPGDNRGEFRVRVHDHDEHSFEPTPEVPQKPQPFIPRKHRYFPIAVPVIMVGSIVVFIMMMLYNDCPKHIAPGEKCVGEWLKPLSFQPWDENPMLGPRWRAIMKWGGVESSLVTKKKEGWRLLSSIAVNGGVLQLIMNLIALLIVGLRMELYFWFFKVGIIYTMSGFGGNVLSTLFIQNQLFVSASAALLGLIGASFADIFINWDVVERKALKFVDLIVFGLISFGFGLMPQVDNFANVGGLFTGFCLGFVFLLRPQRGYKDTRHLSQLEAFIVNNQDPDLPPVKMHNKRQRVMQLLAGLLLVGLLAAGTVLLFLEVKVNKGCSWCHYAACVPNLKWTCPRLAP</sequence>
<feature type="domain" description="Peptidase S54 rhomboid" evidence="12">
    <location>
        <begin position="135"/>
        <end position="271"/>
    </location>
</feature>
<dbReference type="Proteomes" id="UP000006727">
    <property type="component" value="Chromosome 20"/>
</dbReference>